<protein>
    <submittedName>
        <fullName evidence="2">Metallophosphoesterase</fullName>
    </submittedName>
</protein>
<dbReference type="EMBL" id="WLCI01000015">
    <property type="protein sequence ID" value="MTB96104.1"/>
    <property type="molecule type" value="Genomic_DNA"/>
</dbReference>
<dbReference type="InterPro" id="IPR051158">
    <property type="entry name" value="Metallophosphoesterase_sf"/>
</dbReference>
<name>A0A6I3JD76_9ACTN</name>
<dbReference type="InterPro" id="IPR004843">
    <property type="entry name" value="Calcineurin-like_PHP"/>
</dbReference>
<dbReference type="AlphaFoldDB" id="A0A6I3JD76"/>
<dbReference type="Pfam" id="PF00149">
    <property type="entry name" value="Metallophos"/>
    <property type="match status" value="1"/>
</dbReference>
<organism evidence="2 3">
    <name type="scientific">Nocardioides marmotae</name>
    <dbReference type="NCBI Taxonomy" id="2663857"/>
    <lineage>
        <taxon>Bacteria</taxon>
        <taxon>Bacillati</taxon>
        <taxon>Actinomycetota</taxon>
        <taxon>Actinomycetes</taxon>
        <taxon>Propionibacteriales</taxon>
        <taxon>Nocardioidaceae</taxon>
        <taxon>Nocardioides</taxon>
    </lineage>
</organism>
<dbReference type="Gene3D" id="3.60.21.10">
    <property type="match status" value="1"/>
</dbReference>
<dbReference type="InterPro" id="IPR029052">
    <property type="entry name" value="Metallo-depent_PP-like"/>
</dbReference>
<evidence type="ECO:0000313" key="2">
    <source>
        <dbReference type="EMBL" id="MTB96104.1"/>
    </source>
</evidence>
<comment type="caution">
    <text evidence="2">The sequence shown here is derived from an EMBL/GenBank/DDBJ whole genome shotgun (WGS) entry which is preliminary data.</text>
</comment>
<keyword evidence="3" id="KW-1185">Reference proteome</keyword>
<dbReference type="GO" id="GO:0016020">
    <property type="term" value="C:membrane"/>
    <property type="evidence" value="ECO:0007669"/>
    <property type="project" value="GOC"/>
</dbReference>
<dbReference type="Proteomes" id="UP000433406">
    <property type="component" value="Unassembled WGS sequence"/>
</dbReference>
<dbReference type="PANTHER" id="PTHR31302:SF20">
    <property type="entry name" value="CONSERVED PROTEIN"/>
    <property type="match status" value="1"/>
</dbReference>
<proteinExistence type="predicted"/>
<evidence type="ECO:0000259" key="1">
    <source>
        <dbReference type="Pfam" id="PF00149"/>
    </source>
</evidence>
<dbReference type="PANTHER" id="PTHR31302">
    <property type="entry name" value="TRANSMEMBRANE PROTEIN WITH METALLOPHOSPHOESTERASE DOMAIN-RELATED"/>
    <property type="match status" value="1"/>
</dbReference>
<feature type="domain" description="Calcineurin-like phosphoesterase" evidence="1">
    <location>
        <begin position="62"/>
        <end position="249"/>
    </location>
</feature>
<gene>
    <name evidence="2" type="ORF">GGQ22_13530</name>
</gene>
<sequence length="323" mass="34328">MGPLWQPGGVRPLPVAARSLAALAGTGAALGLGLAAYAAREARAYTLRRVEVPLLPPGHRPLRVLHLSDLHVTPGQRRKLAWIAGLRDLRPDLVVDTGDNLAHRDAVGPLLEALGPLLNVPGVFVHGSNDYFEPSMRNPVRYLLPDDGTRHTDTGQLPWRDLTAAFTRAGWLDLTNRTGTVSIGGTTLGFAGVDDPHLGYDRLGDVTGVAGADRHADVRIGVAHAPYLRVLDAFAEDDCDAVLAGHTHGGQVCLPGGRALTTNCDLEPARARGLHRHPADSRPGEPGSAWLHVSAGLGTSPYVRLRLACRPEATLLTLLPRPA</sequence>
<dbReference type="SUPFAM" id="SSF56300">
    <property type="entry name" value="Metallo-dependent phosphatases"/>
    <property type="match status" value="1"/>
</dbReference>
<accession>A0A6I3JD76</accession>
<dbReference type="GO" id="GO:0008758">
    <property type="term" value="F:UDP-2,3-diacylglucosamine hydrolase activity"/>
    <property type="evidence" value="ECO:0007669"/>
    <property type="project" value="TreeGrafter"/>
</dbReference>
<reference evidence="2 3" key="1">
    <citation type="submission" date="2019-10" db="EMBL/GenBank/DDBJ databases">
        <title>Nocardioides novel species isolated from the excrement of Marmot.</title>
        <authorList>
            <person name="Zhang G."/>
        </authorList>
    </citation>
    <scope>NUCLEOTIDE SEQUENCE [LARGE SCALE GENOMIC DNA]</scope>
    <source>
        <strain evidence="3">zg-579</strain>
    </source>
</reference>
<dbReference type="GO" id="GO:0009245">
    <property type="term" value="P:lipid A biosynthetic process"/>
    <property type="evidence" value="ECO:0007669"/>
    <property type="project" value="TreeGrafter"/>
</dbReference>
<evidence type="ECO:0000313" key="3">
    <source>
        <dbReference type="Proteomes" id="UP000433406"/>
    </source>
</evidence>